<name>A0ABN6PRB4_9BURK</name>
<evidence type="ECO:0000259" key="2">
    <source>
        <dbReference type="Pfam" id="PF13511"/>
    </source>
</evidence>
<feature type="compositionally biased region" description="Basic and acidic residues" evidence="1">
    <location>
        <begin position="114"/>
        <end position="128"/>
    </location>
</feature>
<feature type="region of interest" description="Disordered" evidence="1">
    <location>
        <begin position="47"/>
        <end position="128"/>
    </location>
</feature>
<accession>A0ABN6PRB4</accession>
<evidence type="ECO:0000313" key="3">
    <source>
        <dbReference type="EMBL" id="BDI05636.1"/>
    </source>
</evidence>
<dbReference type="RefSeq" id="WP_251969005.1">
    <property type="nucleotide sequence ID" value="NZ_AP025730.1"/>
</dbReference>
<evidence type="ECO:0000313" key="4">
    <source>
        <dbReference type="Proteomes" id="UP001057498"/>
    </source>
</evidence>
<gene>
    <name evidence="3" type="ORF">CATMQ487_26060</name>
</gene>
<proteinExistence type="predicted"/>
<dbReference type="Pfam" id="PF13511">
    <property type="entry name" value="DUF4124"/>
    <property type="match status" value="1"/>
</dbReference>
<protein>
    <recommendedName>
        <fullName evidence="2">DUF4124 domain-containing protein</fullName>
    </recommendedName>
</protein>
<feature type="compositionally biased region" description="Low complexity" evidence="1">
    <location>
        <begin position="67"/>
        <end position="93"/>
    </location>
</feature>
<sequence length="181" mass="19519">MTPRASPPPLRHLAPRIAIGALCLLCAGLAGAQTQWKWRDAAGRIQYSDRPPPASVPDKAILARPLATPANTSPTPAAASAPTSAVAPASAAPGNKAVEPVLEEKRRQAAAAEAAKRQAEEDKLARQRQENCLRARDYARSLESGQRITRTNTQGEREFLDDAQRARELNRAREVIGSECR</sequence>
<reference evidence="3" key="1">
    <citation type="submission" date="2022-04" db="EMBL/GenBank/DDBJ databases">
        <title>Whole genome sequence of Sphaerotilus sp. FB-5.</title>
        <authorList>
            <person name="Takeda M."/>
            <person name="Narihara S."/>
            <person name="Akimoto M."/>
            <person name="Akimoto R."/>
            <person name="Nishiyashiki S."/>
            <person name="Murakami T."/>
        </authorList>
    </citation>
    <scope>NUCLEOTIDE SEQUENCE</scope>
    <source>
        <strain evidence="3">FB-5</strain>
    </source>
</reference>
<dbReference type="InterPro" id="IPR025392">
    <property type="entry name" value="DUF4124"/>
</dbReference>
<keyword evidence="4" id="KW-1185">Reference proteome</keyword>
<dbReference type="Proteomes" id="UP001057498">
    <property type="component" value="Chromosome"/>
</dbReference>
<evidence type="ECO:0000256" key="1">
    <source>
        <dbReference type="SAM" id="MobiDB-lite"/>
    </source>
</evidence>
<organism evidence="3 4">
    <name type="scientific">Sphaerotilus microaerophilus</name>
    <dbReference type="NCBI Taxonomy" id="2914710"/>
    <lineage>
        <taxon>Bacteria</taxon>
        <taxon>Pseudomonadati</taxon>
        <taxon>Pseudomonadota</taxon>
        <taxon>Betaproteobacteria</taxon>
        <taxon>Burkholderiales</taxon>
        <taxon>Sphaerotilaceae</taxon>
        <taxon>Sphaerotilus</taxon>
    </lineage>
</organism>
<feature type="domain" description="DUF4124" evidence="2">
    <location>
        <begin position="22"/>
        <end position="77"/>
    </location>
</feature>
<dbReference type="EMBL" id="AP025730">
    <property type="protein sequence ID" value="BDI05636.1"/>
    <property type="molecule type" value="Genomic_DNA"/>
</dbReference>